<dbReference type="Proteomes" id="UP001497535">
    <property type="component" value="Unassembled WGS sequence"/>
</dbReference>
<organism evidence="1 2">
    <name type="scientific">Meloidogyne enterolobii</name>
    <name type="common">Root-knot nematode worm</name>
    <name type="synonym">Meloidogyne mayaguensis</name>
    <dbReference type="NCBI Taxonomy" id="390850"/>
    <lineage>
        <taxon>Eukaryota</taxon>
        <taxon>Metazoa</taxon>
        <taxon>Ecdysozoa</taxon>
        <taxon>Nematoda</taxon>
        <taxon>Chromadorea</taxon>
        <taxon>Rhabditida</taxon>
        <taxon>Tylenchina</taxon>
        <taxon>Tylenchomorpha</taxon>
        <taxon>Tylenchoidea</taxon>
        <taxon>Meloidogynidae</taxon>
        <taxon>Meloidogyninae</taxon>
        <taxon>Meloidogyne</taxon>
    </lineage>
</organism>
<sequence>MPAGGLVRSLFPNLFPQRTNHSHQNRRARNRCFIRGHQSNRKRQMAEGKHQGAAFGDIKHHPENLVQRERSE</sequence>
<evidence type="ECO:0000313" key="1">
    <source>
        <dbReference type="EMBL" id="CAK5081422.1"/>
    </source>
</evidence>
<accession>A0ACB0ZQQ5</accession>
<proteinExistence type="predicted"/>
<gene>
    <name evidence="1" type="ORF">MENTE1834_LOCUS28654</name>
</gene>
<protein>
    <submittedName>
        <fullName evidence="1">Uncharacterized protein</fullName>
    </submittedName>
</protein>
<evidence type="ECO:0000313" key="2">
    <source>
        <dbReference type="Proteomes" id="UP001497535"/>
    </source>
</evidence>
<reference evidence="1" key="1">
    <citation type="submission" date="2023-11" db="EMBL/GenBank/DDBJ databases">
        <authorList>
            <person name="Poullet M."/>
        </authorList>
    </citation>
    <scope>NUCLEOTIDE SEQUENCE</scope>
    <source>
        <strain evidence="1">E1834</strain>
    </source>
</reference>
<name>A0ACB0ZQQ5_MELEN</name>
<keyword evidence="2" id="KW-1185">Reference proteome</keyword>
<comment type="caution">
    <text evidence="1">The sequence shown here is derived from an EMBL/GenBank/DDBJ whole genome shotgun (WGS) entry which is preliminary data.</text>
</comment>
<dbReference type="EMBL" id="CAVMJV010000044">
    <property type="protein sequence ID" value="CAK5081422.1"/>
    <property type="molecule type" value="Genomic_DNA"/>
</dbReference>